<feature type="chain" id="PRO_5035886235" evidence="2">
    <location>
        <begin position="23"/>
        <end position="99"/>
    </location>
</feature>
<evidence type="ECO:0000313" key="4">
    <source>
        <dbReference type="Proteomes" id="UP000694251"/>
    </source>
</evidence>
<comment type="caution">
    <text evidence="3">The sequence shown here is derived from an EMBL/GenBank/DDBJ whole genome shotgun (WGS) entry which is preliminary data.</text>
</comment>
<evidence type="ECO:0000256" key="1">
    <source>
        <dbReference type="SAM" id="MobiDB-lite"/>
    </source>
</evidence>
<proteinExistence type="predicted"/>
<keyword evidence="2" id="KW-0732">Signal</keyword>
<dbReference type="EMBL" id="JAEFBJ010000011">
    <property type="protein sequence ID" value="KAG7553870.1"/>
    <property type="molecule type" value="Genomic_DNA"/>
</dbReference>
<sequence>MAKSTFVLVVISFSLLFACVIGTTENNLHGETHSLLWSRPSARGLDDSPPQGPHKPTMFGLKPWSPSQRVIFKMLPKYVPIPPSGPSRKETPPSPPRSV</sequence>
<reference evidence="3 4" key="1">
    <citation type="submission" date="2020-12" db="EMBL/GenBank/DDBJ databases">
        <title>Concerted genomic and epigenomic changes stabilize Arabidopsis allopolyploids.</title>
        <authorList>
            <person name="Chen Z."/>
        </authorList>
    </citation>
    <scope>NUCLEOTIDE SEQUENCE [LARGE SCALE GENOMIC DNA]</scope>
    <source>
        <strain evidence="3">As9502</strain>
        <tissue evidence="3">Leaf</tissue>
    </source>
</reference>
<name>A0A8T1Z476_ARASU</name>
<feature type="signal peptide" evidence="2">
    <location>
        <begin position="1"/>
        <end position="22"/>
    </location>
</feature>
<dbReference type="AlphaFoldDB" id="A0A8T1Z476"/>
<protein>
    <submittedName>
        <fullName evidence="3">Uncharacterized protein</fullName>
    </submittedName>
</protein>
<evidence type="ECO:0000256" key="2">
    <source>
        <dbReference type="SAM" id="SignalP"/>
    </source>
</evidence>
<feature type="region of interest" description="Disordered" evidence="1">
    <location>
        <begin position="39"/>
        <end position="63"/>
    </location>
</feature>
<dbReference type="PROSITE" id="PS51257">
    <property type="entry name" value="PROKAR_LIPOPROTEIN"/>
    <property type="match status" value="1"/>
</dbReference>
<evidence type="ECO:0000313" key="3">
    <source>
        <dbReference type="EMBL" id="KAG7553870.1"/>
    </source>
</evidence>
<gene>
    <name evidence="3" type="ORF">ISN44_As11g001790</name>
</gene>
<dbReference type="Proteomes" id="UP000694251">
    <property type="component" value="Chromosome 11"/>
</dbReference>
<accession>A0A8T1Z476</accession>
<keyword evidence="4" id="KW-1185">Reference proteome</keyword>
<organism evidence="3 4">
    <name type="scientific">Arabidopsis suecica</name>
    <name type="common">Swedish thale-cress</name>
    <name type="synonym">Cardaminopsis suecica</name>
    <dbReference type="NCBI Taxonomy" id="45249"/>
    <lineage>
        <taxon>Eukaryota</taxon>
        <taxon>Viridiplantae</taxon>
        <taxon>Streptophyta</taxon>
        <taxon>Embryophyta</taxon>
        <taxon>Tracheophyta</taxon>
        <taxon>Spermatophyta</taxon>
        <taxon>Magnoliopsida</taxon>
        <taxon>eudicotyledons</taxon>
        <taxon>Gunneridae</taxon>
        <taxon>Pentapetalae</taxon>
        <taxon>rosids</taxon>
        <taxon>malvids</taxon>
        <taxon>Brassicales</taxon>
        <taxon>Brassicaceae</taxon>
        <taxon>Camelineae</taxon>
        <taxon>Arabidopsis</taxon>
    </lineage>
</organism>